<dbReference type="RefSeq" id="WP_139605614.1">
    <property type="nucleotide sequence ID" value="NZ_VDCQ01000051.1"/>
</dbReference>
<dbReference type="InterPro" id="IPR011006">
    <property type="entry name" value="CheY-like_superfamily"/>
</dbReference>
<dbReference type="SMART" id="SM00448">
    <property type="entry name" value="REC"/>
    <property type="match status" value="1"/>
</dbReference>
<dbReference type="GO" id="GO:0005829">
    <property type="term" value="C:cytosol"/>
    <property type="evidence" value="ECO:0007669"/>
    <property type="project" value="TreeGrafter"/>
</dbReference>
<feature type="modified residue" description="4-aspartylphosphate" evidence="7">
    <location>
        <position position="53"/>
    </location>
</feature>
<dbReference type="CDD" id="cd17574">
    <property type="entry name" value="REC_OmpR"/>
    <property type="match status" value="1"/>
</dbReference>
<comment type="caution">
    <text evidence="11">The sequence shown here is derived from an EMBL/GenBank/DDBJ whole genome shotgun (WGS) entry which is preliminary data.</text>
</comment>
<feature type="domain" description="Response regulatory" evidence="9">
    <location>
        <begin position="4"/>
        <end position="117"/>
    </location>
</feature>
<comment type="subcellular location">
    <subcellularLocation>
        <location evidence="1">Cytoplasm</location>
    </subcellularLocation>
</comment>
<keyword evidence="12" id="KW-1185">Reference proteome</keyword>
<evidence type="ECO:0000259" key="10">
    <source>
        <dbReference type="PROSITE" id="PS51755"/>
    </source>
</evidence>
<organism evidence="11 12">
    <name type="scientific">Paenibacillus hemerocallicola</name>
    <dbReference type="NCBI Taxonomy" id="1172614"/>
    <lineage>
        <taxon>Bacteria</taxon>
        <taxon>Bacillati</taxon>
        <taxon>Bacillota</taxon>
        <taxon>Bacilli</taxon>
        <taxon>Bacillales</taxon>
        <taxon>Paenibacillaceae</taxon>
        <taxon>Paenibacillus</taxon>
    </lineage>
</organism>
<dbReference type="CDD" id="cd00383">
    <property type="entry name" value="trans_reg_C"/>
    <property type="match status" value="1"/>
</dbReference>
<keyword evidence="4" id="KW-0805">Transcription regulation</keyword>
<evidence type="ECO:0000256" key="6">
    <source>
        <dbReference type="ARBA" id="ARBA00023163"/>
    </source>
</evidence>
<evidence type="ECO:0000256" key="2">
    <source>
        <dbReference type="ARBA" id="ARBA00022553"/>
    </source>
</evidence>
<dbReference type="GO" id="GO:0032993">
    <property type="term" value="C:protein-DNA complex"/>
    <property type="evidence" value="ECO:0007669"/>
    <property type="project" value="TreeGrafter"/>
</dbReference>
<dbReference type="AlphaFoldDB" id="A0A5C4T2F7"/>
<dbReference type="FunFam" id="3.40.50.2300:FF:000001">
    <property type="entry name" value="DNA-binding response regulator PhoB"/>
    <property type="match status" value="1"/>
</dbReference>
<feature type="DNA-binding region" description="OmpR/PhoB-type" evidence="8">
    <location>
        <begin position="129"/>
        <end position="225"/>
    </location>
</feature>
<dbReference type="PANTHER" id="PTHR48111:SF21">
    <property type="entry name" value="DNA-BINDING DUAL MASTER TRANSCRIPTIONAL REGULATOR RPAA"/>
    <property type="match status" value="1"/>
</dbReference>
<dbReference type="InterPro" id="IPR036388">
    <property type="entry name" value="WH-like_DNA-bd_sf"/>
</dbReference>
<dbReference type="Pfam" id="PF00486">
    <property type="entry name" value="Trans_reg_C"/>
    <property type="match status" value="1"/>
</dbReference>
<dbReference type="Gene3D" id="6.10.250.690">
    <property type="match status" value="1"/>
</dbReference>
<dbReference type="GO" id="GO:0000976">
    <property type="term" value="F:transcription cis-regulatory region binding"/>
    <property type="evidence" value="ECO:0007669"/>
    <property type="project" value="TreeGrafter"/>
</dbReference>
<protein>
    <submittedName>
        <fullName evidence="11">Response regulator transcription factor</fullName>
    </submittedName>
</protein>
<reference evidence="11 12" key="1">
    <citation type="submission" date="2019-05" db="EMBL/GenBank/DDBJ databases">
        <title>We sequenced the genome of Paenibacillus hemerocallicola KCTC 33185 for further insight into its adaptation and study the phylogeny of Paenibacillus.</title>
        <authorList>
            <person name="Narsing Rao M.P."/>
        </authorList>
    </citation>
    <scope>NUCLEOTIDE SEQUENCE [LARGE SCALE GENOMIC DNA]</scope>
    <source>
        <strain evidence="11 12">KCTC 33185</strain>
    </source>
</reference>
<dbReference type="SMART" id="SM00862">
    <property type="entry name" value="Trans_reg_C"/>
    <property type="match status" value="1"/>
</dbReference>
<dbReference type="GO" id="GO:0006355">
    <property type="term" value="P:regulation of DNA-templated transcription"/>
    <property type="evidence" value="ECO:0007669"/>
    <property type="project" value="InterPro"/>
</dbReference>
<evidence type="ECO:0000313" key="12">
    <source>
        <dbReference type="Proteomes" id="UP000307943"/>
    </source>
</evidence>
<evidence type="ECO:0000256" key="7">
    <source>
        <dbReference type="PROSITE-ProRule" id="PRU00169"/>
    </source>
</evidence>
<gene>
    <name evidence="11" type="ORF">FE784_28300</name>
</gene>
<evidence type="ECO:0000256" key="1">
    <source>
        <dbReference type="ARBA" id="ARBA00004496"/>
    </source>
</evidence>
<dbReference type="EMBL" id="VDCQ01000051">
    <property type="protein sequence ID" value="TNJ62930.1"/>
    <property type="molecule type" value="Genomic_DNA"/>
</dbReference>
<dbReference type="PROSITE" id="PS51755">
    <property type="entry name" value="OMPR_PHOB"/>
    <property type="match status" value="1"/>
</dbReference>
<keyword evidence="3" id="KW-0902">Two-component regulatory system</keyword>
<evidence type="ECO:0000256" key="8">
    <source>
        <dbReference type="PROSITE-ProRule" id="PRU01091"/>
    </source>
</evidence>
<sequence>MGKTIMIVEDELKMRRLLVDYLSHEGYETVEAANGLEAMQRFEPGRIDMILLDIMMPYMDGFAVCKAMREKSDVRIVLLTAKAEEYDKLQGYGLGADDYVTKPFSPKVLLAKIKALFKRMDTEAAADSEATIRYEGLEMDPDAHEIRLDGRPIPFARKEYELLQYLLRNRNITLSREQILEQVWGFDYEGDIRTVDTHIKRVRQKLEHKSGLIATVKGYGYKFEVRR</sequence>
<dbReference type="PROSITE" id="PS50110">
    <property type="entry name" value="RESPONSE_REGULATORY"/>
    <property type="match status" value="1"/>
</dbReference>
<dbReference type="Gene3D" id="3.40.50.2300">
    <property type="match status" value="1"/>
</dbReference>
<dbReference type="Proteomes" id="UP000307943">
    <property type="component" value="Unassembled WGS sequence"/>
</dbReference>
<dbReference type="InterPro" id="IPR001789">
    <property type="entry name" value="Sig_transdc_resp-reg_receiver"/>
</dbReference>
<dbReference type="GO" id="GO:0000156">
    <property type="term" value="F:phosphorelay response regulator activity"/>
    <property type="evidence" value="ECO:0007669"/>
    <property type="project" value="TreeGrafter"/>
</dbReference>
<dbReference type="SUPFAM" id="SSF52172">
    <property type="entry name" value="CheY-like"/>
    <property type="match status" value="1"/>
</dbReference>
<dbReference type="Gene3D" id="1.10.10.10">
    <property type="entry name" value="Winged helix-like DNA-binding domain superfamily/Winged helix DNA-binding domain"/>
    <property type="match status" value="1"/>
</dbReference>
<evidence type="ECO:0000313" key="11">
    <source>
        <dbReference type="EMBL" id="TNJ62930.1"/>
    </source>
</evidence>
<evidence type="ECO:0000259" key="9">
    <source>
        <dbReference type="PROSITE" id="PS50110"/>
    </source>
</evidence>
<keyword evidence="5 8" id="KW-0238">DNA-binding</keyword>
<name>A0A5C4T2F7_9BACL</name>
<accession>A0A5C4T2F7</accession>
<dbReference type="InterPro" id="IPR039420">
    <property type="entry name" value="WalR-like"/>
</dbReference>
<keyword evidence="6" id="KW-0804">Transcription</keyword>
<keyword evidence="2 7" id="KW-0597">Phosphoprotein</keyword>
<evidence type="ECO:0000256" key="3">
    <source>
        <dbReference type="ARBA" id="ARBA00023012"/>
    </source>
</evidence>
<dbReference type="OrthoDB" id="9790442at2"/>
<dbReference type="PANTHER" id="PTHR48111">
    <property type="entry name" value="REGULATOR OF RPOS"/>
    <property type="match status" value="1"/>
</dbReference>
<feature type="domain" description="OmpR/PhoB-type" evidence="10">
    <location>
        <begin position="129"/>
        <end position="225"/>
    </location>
</feature>
<dbReference type="InterPro" id="IPR001867">
    <property type="entry name" value="OmpR/PhoB-type_DNA-bd"/>
</dbReference>
<proteinExistence type="predicted"/>
<evidence type="ECO:0000256" key="4">
    <source>
        <dbReference type="ARBA" id="ARBA00023015"/>
    </source>
</evidence>
<dbReference type="Pfam" id="PF00072">
    <property type="entry name" value="Response_reg"/>
    <property type="match status" value="1"/>
</dbReference>
<dbReference type="FunFam" id="1.10.10.10:FF:000018">
    <property type="entry name" value="DNA-binding response regulator ResD"/>
    <property type="match status" value="1"/>
</dbReference>
<evidence type="ECO:0000256" key="5">
    <source>
        <dbReference type="ARBA" id="ARBA00023125"/>
    </source>
</evidence>